<feature type="transmembrane region" description="Helical" evidence="1">
    <location>
        <begin position="6"/>
        <end position="25"/>
    </location>
</feature>
<keyword evidence="1" id="KW-0812">Transmembrane</keyword>
<dbReference type="Proteomes" id="UP000092971">
    <property type="component" value="Chromosome"/>
</dbReference>
<organism evidence="2 3">
    <name type="scientific">Thermoclostridium stercorarium subsp. thermolacticum DSM 2910</name>
    <dbReference type="NCBI Taxonomy" id="1121336"/>
    <lineage>
        <taxon>Bacteria</taxon>
        <taxon>Bacillati</taxon>
        <taxon>Bacillota</taxon>
        <taxon>Clostridia</taxon>
        <taxon>Eubacteriales</taxon>
        <taxon>Oscillospiraceae</taxon>
        <taxon>Thermoclostridium</taxon>
    </lineage>
</organism>
<evidence type="ECO:0000256" key="1">
    <source>
        <dbReference type="SAM" id="Phobius"/>
    </source>
</evidence>
<reference evidence="2 3" key="1">
    <citation type="submission" date="2016-02" db="EMBL/GenBank/DDBJ databases">
        <title>Comparison of Clostridium stercorarium subspecies using comparative genomics and transcriptomics.</title>
        <authorList>
            <person name="Schellenberg J."/>
            <person name="Thallinger G."/>
            <person name="Levin D.B."/>
            <person name="Zhang X."/>
            <person name="Alvare G."/>
            <person name="Fristensky B."/>
            <person name="Sparling R."/>
        </authorList>
    </citation>
    <scope>NUCLEOTIDE SEQUENCE [LARGE SCALE GENOMIC DNA]</scope>
    <source>
        <strain evidence="2 3">DSM 2910</strain>
    </source>
</reference>
<dbReference type="InterPro" id="IPR038503">
    <property type="entry name" value="SpoIIIAH_sf"/>
</dbReference>
<evidence type="ECO:0000313" key="2">
    <source>
        <dbReference type="EMBL" id="ANW97984.1"/>
    </source>
</evidence>
<dbReference type="Gene3D" id="1.10.287.4300">
    <property type="entry name" value="Stage III sporulation protein AH-like"/>
    <property type="match status" value="1"/>
</dbReference>
<dbReference type="OrthoDB" id="1707181at2"/>
<name>A0A1B1YB53_THEST</name>
<dbReference type="InterPro" id="IPR024232">
    <property type="entry name" value="SpoIIIAH"/>
</dbReference>
<dbReference type="RefSeq" id="WP_054632619.1">
    <property type="nucleotide sequence ID" value="NZ_CP014672.1"/>
</dbReference>
<keyword evidence="1" id="KW-0472">Membrane</keyword>
<sequence>MNKKQILVIILVIVIITAGVIQFMYGEKGYSSRNNGEERLGEAVYVDNITGGQIITDGTGSAQNTGENGGAETANDYFTQARMEREAIRSRRKEELKELTSGNVSEEVSARAQQEYLDLIKRAEIEATIESLIKQRGIEDVVVIFGSTGTVDLVVKAESLSQSETAQISDIVMRHAGVEMKDIHIKNMK</sequence>
<protein>
    <submittedName>
        <fullName evidence="2">Stage III sporulation protein AH</fullName>
    </submittedName>
</protein>
<dbReference type="Pfam" id="PF12685">
    <property type="entry name" value="SpoIIIAH"/>
    <property type="match status" value="1"/>
</dbReference>
<gene>
    <name evidence="2" type="ORF">CSTERTH_02465</name>
</gene>
<evidence type="ECO:0000313" key="3">
    <source>
        <dbReference type="Proteomes" id="UP000092971"/>
    </source>
</evidence>
<dbReference type="AlphaFoldDB" id="A0A1B1YB53"/>
<keyword evidence="1" id="KW-1133">Transmembrane helix</keyword>
<proteinExistence type="predicted"/>
<accession>A0A1B1YB53</accession>
<dbReference type="EMBL" id="CP014672">
    <property type="protein sequence ID" value="ANW97984.1"/>
    <property type="molecule type" value="Genomic_DNA"/>
</dbReference>